<accession>A0A078G4A3</accession>
<dbReference type="Gramene" id="CDY20221">
    <property type="protein sequence ID" value="CDY20221"/>
    <property type="gene ID" value="GSBRNA2T00010127001"/>
</dbReference>
<gene>
    <name evidence="1" type="primary">BnaC09g30180D</name>
    <name evidence="1" type="ORF">GSBRNA2T00010127001</name>
</gene>
<evidence type="ECO:0000313" key="1">
    <source>
        <dbReference type="EMBL" id="CDY20221.1"/>
    </source>
</evidence>
<dbReference type="AlphaFoldDB" id="A0A078G4A3"/>
<organism evidence="1 2">
    <name type="scientific">Brassica napus</name>
    <name type="common">Rape</name>
    <dbReference type="NCBI Taxonomy" id="3708"/>
    <lineage>
        <taxon>Eukaryota</taxon>
        <taxon>Viridiplantae</taxon>
        <taxon>Streptophyta</taxon>
        <taxon>Embryophyta</taxon>
        <taxon>Tracheophyta</taxon>
        <taxon>Spermatophyta</taxon>
        <taxon>Magnoliopsida</taxon>
        <taxon>eudicotyledons</taxon>
        <taxon>Gunneridae</taxon>
        <taxon>Pentapetalae</taxon>
        <taxon>rosids</taxon>
        <taxon>malvids</taxon>
        <taxon>Brassicales</taxon>
        <taxon>Brassicaceae</taxon>
        <taxon>Brassiceae</taxon>
        <taxon>Brassica</taxon>
    </lineage>
</organism>
<sequence length="54" mass="6249">MYADSGLMLRYMQTCSPDIHQFEDLFKSYKLSDDEMRNAFAGPLNIPERSIQSS</sequence>
<dbReference type="EMBL" id="LK032104">
    <property type="protein sequence ID" value="CDY20221.1"/>
    <property type="molecule type" value="Genomic_DNA"/>
</dbReference>
<protein>
    <submittedName>
        <fullName evidence="1">BnaC09g30180D protein</fullName>
    </submittedName>
</protein>
<evidence type="ECO:0000313" key="2">
    <source>
        <dbReference type="Proteomes" id="UP000028999"/>
    </source>
</evidence>
<dbReference type="PaxDb" id="3708-A0A078G4A3"/>
<keyword evidence="2" id="KW-1185">Reference proteome</keyword>
<reference evidence="1 2" key="1">
    <citation type="journal article" date="2014" name="Science">
        <title>Plant genetics. Early allopolyploid evolution in the post-Neolithic Brassica napus oilseed genome.</title>
        <authorList>
            <person name="Chalhoub B."/>
            <person name="Denoeud F."/>
            <person name="Liu S."/>
            <person name="Parkin I.A."/>
            <person name="Tang H."/>
            <person name="Wang X."/>
            <person name="Chiquet J."/>
            <person name="Belcram H."/>
            <person name="Tong C."/>
            <person name="Samans B."/>
            <person name="Correa M."/>
            <person name="Da Silva C."/>
            <person name="Just J."/>
            <person name="Falentin C."/>
            <person name="Koh C.S."/>
            <person name="Le Clainche I."/>
            <person name="Bernard M."/>
            <person name="Bento P."/>
            <person name="Noel B."/>
            <person name="Labadie K."/>
            <person name="Alberti A."/>
            <person name="Charles M."/>
            <person name="Arnaud D."/>
            <person name="Guo H."/>
            <person name="Daviaud C."/>
            <person name="Alamery S."/>
            <person name="Jabbari K."/>
            <person name="Zhao M."/>
            <person name="Edger P.P."/>
            <person name="Chelaifa H."/>
            <person name="Tack D."/>
            <person name="Lassalle G."/>
            <person name="Mestiri I."/>
            <person name="Schnel N."/>
            <person name="Le Paslier M.C."/>
            <person name="Fan G."/>
            <person name="Renault V."/>
            <person name="Bayer P.E."/>
            <person name="Golicz A.A."/>
            <person name="Manoli S."/>
            <person name="Lee T.H."/>
            <person name="Thi V.H."/>
            <person name="Chalabi S."/>
            <person name="Hu Q."/>
            <person name="Fan C."/>
            <person name="Tollenaere R."/>
            <person name="Lu Y."/>
            <person name="Battail C."/>
            <person name="Shen J."/>
            <person name="Sidebottom C.H."/>
            <person name="Wang X."/>
            <person name="Canaguier A."/>
            <person name="Chauveau A."/>
            <person name="Berard A."/>
            <person name="Deniot G."/>
            <person name="Guan M."/>
            <person name="Liu Z."/>
            <person name="Sun F."/>
            <person name="Lim Y.P."/>
            <person name="Lyons E."/>
            <person name="Town C.D."/>
            <person name="Bancroft I."/>
            <person name="Wang X."/>
            <person name="Meng J."/>
            <person name="Ma J."/>
            <person name="Pires J.C."/>
            <person name="King G.J."/>
            <person name="Brunel D."/>
            <person name="Delourme R."/>
            <person name="Renard M."/>
            <person name="Aury J.M."/>
            <person name="Adams K.L."/>
            <person name="Batley J."/>
            <person name="Snowdon R.J."/>
            <person name="Tost J."/>
            <person name="Edwards D."/>
            <person name="Zhou Y."/>
            <person name="Hua W."/>
            <person name="Sharpe A.G."/>
            <person name="Paterson A.H."/>
            <person name="Guan C."/>
            <person name="Wincker P."/>
        </authorList>
    </citation>
    <scope>NUCLEOTIDE SEQUENCE [LARGE SCALE GENOMIC DNA]</scope>
    <source>
        <strain evidence="2">cv. Darmor-bzh</strain>
    </source>
</reference>
<proteinExistence type="predicted"/>
<dbReference type="Proteomes" id="UP000028999">
    <property type="component" value="Unassembled WGS sequence"/>
</dbReference>
<name>A0A078G4A3_BRANA</name>